<dbReference type="EMBL" id="JALKFT010000028">
    <property type="protein sequence ID" value="MCK9878167.1"/>
    <property type="molecule type" value="Genomic_DNA"/>
</dbReference>
<dbReference type="NCBIfam" id="NF003014">
    <property type="entry name" value="PRK03854.1"/>
    <property type="match status" value="1"/>
</dbReference>
<evidence type="ECO:0000259" key="2">
    <source>
        <dbReference type="Pfam" id="PF01757"/>
    </source>
</evidence>
<feature type="transmembrane region" description="Helical" evidence="1">
    <location>
        <begin position="20"/>
        <end position="38"/>
    </location>
</feature>
<feature type="transmembrane region" description="Helical" evidence="1">
    <location>
        <begin position="277"/>
        <end position="295"/>
    </location>
</feature>
<comment type="caution">
    <text evidence="3">The sequence shown here is derived from an EMBL/GenBank/DDBJ whole genome shotgun (WGS) entry which is preliminary data.</text>
</comment>
<evidence type="ECO:0000313" key="3">
    <source>
        <dbReference type="EMBL" id="MCK9878167.1"/>
    </source>
</evidence>
<keyword evidence="1" id="KW-1133">Transmembrane helix</keyword>
<evidence type="ECO:0000313" key="4">
    <source>
        <dbReference type="Proteomes" id="UP001201873"/>
    </source>
</evidence>
<feature type="transmembrane region" description="Helical" evidence="1">
    <location>
        <begin position="174"/>
        <end position="191"/>
    </location>
</feature>
<feature type="transmembrane region" description="Helical" evidence="1">
    <location>
        <begin position="307"/>
        <end position="328"/>
    </location>
</feature>
<protein>
    <submittedName>
        <fullName evidence="3">Glucans biosynthesis protein MdoC</fullName>
    </submittedName>
</protein>
<sequence>MKETTTPPAGDVHYHHLDALRGMFMLVGVFVHVSTLGHDRVFRGIAYASGLFRMQGFYLISGFLSAMLIGKYGAARTVRRRVAAVGAPLLSTLVLFNPATLWLTYNFHNDPNVSFPGFLRGQTIPHPQGELHWTLHLWFLIVLLVYVLCTPAVVVILSRAVPTAAFRQATAGRLRTMTTIVMAMLVFTIVLRGGRRAVIEPVLGTGTVGELARFTLEFLPYYCLGVLLYLDRTRLLAHFQRPAPVLLAVSGLALLAGDRGWVAQLGTGTGLVLTDTVFSIALVATMFAVGAWLVPGPHPAARYLADASYTVYLFHFFFIYVLATLFGFDTSLHWPTMLLLALLTIAVTLAIHQFLILRSAFLRKMFNGKFPARAGGSGRAAAPAAGPEHQVARPAAGVGHHAEFGDIEFGDPESTLPLANGRGALADAERTQRLTWVYQPRIAPGQSGNRGYL</sequence>
<evidence type="ECO:0000256" key="1">
    <source>
        <dbReference type="SAM" id="Phobius"/>
    </source>
</evidence>
<dbReference type="InterPro" id="IPR002656">
    <property type="entry name" value="Acyl_transf_3_dom"/>
</dbReference>
<feature type="transmembrane region" description="Helical" evidence="1">
    <location>
        <begin position="242"/>
        <end position="257"/>
    </location>
</feature>
<proteinExistence type="predicted"/>
<dbReference type="RefSeq" id="WP_248826303.1">
    <property type="nucleotide sequence ID" value="NZ_JALKFT010000028.1"/>
</dbReference>
<accession>A0ABT0K349</accession>
<feature type="transmembrane region" description="Helical" evidence="1">
    <location>
        <begin position="137"/>
        <end position="162"/>
    </location>
</feature>
<feature type="transmembrane region" description="Helical" evidence="1">
    <location>
        <begin position="334"/>
        <end position="357"/>
    </location>
</feature>
<feature type="domain" description="Acyltransferase 3" evidence="2">
    <location>
        <begin position="16"/>
        <end position="351"/>
    </location>
</feature>
<dbReference type="InterPro" id="IPR050623">
    <property type="entry name" value="Glucan_succinyl_AcylTrfase"/>
</dbReference>
<keyword evidence="1" id="KW-0472">Membrane</keyword>
<feature type="transmembrane region" description="Helical" evidence="1">
    <location>
        <begin position="50"/>
        <end position="70"/>
    </location>
</feature>
<dbReference type="PANTHER" id="PTHR36927">
    <property type="entry name" value="BLR4337 PROTEIN"/>
    <property type="match status" value="1"/>
</dbReference>
<keyword evidence="1" id="KW-0812">Transmembrane</keyword>
<keyword evidence="4" id="KW-1185">Reference proteome</keyword>
<feature type="transmembrane region" description="Helical" evidence="1">
    <location>
        <begin position="211"/>
        <end position="230"/>
    </location>
</feature>
<dbReference type="Pfam" id="PF01757">
    <property type="entry name" value="Acyl_transf_3"/>
    <property type="match status" value="1"/>
</dbReference>
<feature type="transmembrane region" description="Helical" evidence="1">
    <location>
        <begin position="82"/>
        <end position="105"/>
    </location>
</feature>
<dbReference type="Proteomes" id="UP001201873">
    <property type="component" value="Unassembled WGS sequence"/>
</dbReference>
<reference evidence="3 4" key="1">
    <citation type="submission" date="2022-04" db="EMBL/GenBank/DDBJ databases">
        <title>Genome diversity in the genus Frankia.</title>
        <authorList>
            <person name="Carlos-Shanley C."/>
            <person name="Hahn D."/>
        </authorList>
    </citation>
    <scope>NUCLEOTIDE SEQUENCE [LARGE SCALE GENOMIC DNA]</scope>
    <source>
        <strain evidence="3 4">Ag45/Mut15</strain>
    </source>
</reference>
<gene>
    <name evidence="3" type="primary">mdoC</name>
    <name evidence="3" type="ORF">MXD59_20760</name>
</gene>
<name>A0ABT0K349_9ACTN</name>
<organism evidence="3 4">
    <name type="scientific">Frankia umida</name>
    <dbReference type="NCBI Taxonomy" id="573489"/>
    <lineage>
        <taxon>Bacteria</taxon>
        <taxon>Bacillati</taxon>
        <taxon>Actinomycetota</taxon>
        <taxon>Actinomycetes</taxon>
        <taxon>Frankiales</taxon>
        <taxon>Frankiaceae</taxon>
        <taxon>Frankia</taxon>
    </lineage>
</organism>
<dbReference type="PANTHER" id="PTHR36927:SF1">
    <property type="entry name" value="MDO-LIKE PROTEIN"/>
    <property type="match status" value="1"/>
</dbReference>